<dbReference type="PANTHER" id="PTHR43394:SF1">
    <property type="entry name" value="ATP-BINDING CASSETTE SUB-FAMILY B MEMBER 10, MITOCHONDRIAL"/>
    <property type="match status" value="1"/>
</dbReference>
<gene>
    <name evidence="7" type="ORF">RM812_42450</name>
</gene>
<evidence type="ECO:0000313" key="7">
    <source>
        <dbReference type="EMBL" id="MDT0616741.1"/>
    </source>
</evidence>
<keyword evidence="2 5" id="KW-0812">Transmembrane</keyword>
<dbReference type="InterPro" id="IPR039421">
    <property type="entry name" value="Type_1_exporter"/>
</dbReference>
<keyword evidence="3 5" id="KW-1133">Transmembrane helix</keyword>
<dbReference type="PANTHER" id="PTHR43394">
    <property type="entry name" value="ATP-DEPENDENT PERMEASE MDL1, MITOCHONDRIAL"/>
    <property type="match status" value="1"/>
</dbReference>
<feature type="non-terminal residue" evidence="7">
    <location>
        <position position="1"/>
    </location>
</feature>
<organism evidence="7 8">
    <name type="scientific">Streptomyces lancefieldiae</name>
    <dbReference type="NCBI Taxonomy" id="3075520"/>
    <lineage>
        <taxon>Bacteria</taxon>
        <taxon>Bacillati</taxon>
        <taxon>Actinomycetota</taxon>
        <taxon>Actinomycetes</taxon>
        <taxon>Kitasatosporales</taxon>
        <taxon>Streptomycetaceae</taxon>
        <taxon>Streptomyces</taxon>
    </lineage>
</organism>
<dbReference type="EMBL" id="JAVRFH010000344">
    <property type="protein sequence ID" value="MDT0616741.1"/>
    <property type="molecule type" value="Genomic_DNA"/>
</dbReference>
<reference evidence="7" key="1">
    <citation type="submission" date="2024-05" db="EMBL/GenBank/DDBJ databases">
        <title>30 novel species of actinomycetes from the DSMZ collection.</title>
        <authorList>
            <person name="Nouioui I."/>
        </authorList>
    </citation>
    <scope>NUCLEOTIDE SEQUENCE</scope>
    <source>
        <strain evidence="7">DSM 40712</strain>
    </source>
</reference>
<dbReference type="RefSeq" id="WP_311586385.1">
    <property type="nucleotide sequence ID" value="NZ_JAVRFH010000344.1"/>
</dbReference>
<feature type="transmembrane region" description="Helical" evidence="5">
    <location>
        <begin position="96"/>
        <end position="116"/>
    </location>
</feature>
<accession>A0ABU3B6W5</accession>
<evidence type="ECO:0000259" key="6">
    <source>
        <dbReference type="PROSITE" id="PS50929"/>
    </source>
</evidence>
<dbReference type="InterPro" id="IPR036640">
    <property type="entry name" value="ABC1_TM_sf"/>
</dbReference>
<comment type="subcellular location">
    <subcellularLocation>
        <location evidence="1">Cell membrane</location>
        <topology evidence="1">Multi-pass membrane protein</topology>
    </subcellularLocation>
</comment>
<evidence type="ECO:0000256" key="1">
    <source>
        <dbReference type="ARBA" id="ARBA00004651"/>
    </source>
</evidence>
<evidence type="ECO:0000256" key="5">
    <source>
        <dbReference type="SAM" id="Phobius"/>
    </source>
</evidence>
<sequence>LLVGLLVIGSGVGWIRLIMLGRLAEQVVLDARVGMVKRLLHVPVGGLGRRSPGELVTRVTSDTLLLREAASSTALEFFSSMVLVTGSLVLMATLDWVLLLVMLITIVVIAGAIGLVMRPLAAVQREAQAAIGRLGGVLEGALRAI</sequence>
<protein>
    <submittedName>
        <fullName evidence="7">ABC transporter transmembrane domain-containing protein</fullName>
    </submittedName>
</protein>
<dbReference type="Pfam" id="PF00664">
    <property type="entry name" value="ABC_membrane"/>
    <property type="match status" value="1"/>
</dbReference>
<keyword evidence="8" id="KW-1185">Reference proteome</keyword>
<dbReference type="PROSITE" id="PS50929">
    <property type="entry name" value="ABC_TM1F"/>
    <property type="match status" value="1"/>
</dbReference>
<evidence type="ECO:0000256" key="3">
    <source>
        <dbReference type="ARBA" id="ARBA00022989"/>
    </source>
</evidence>
<proteinExistence type="predicted"/>
<dbReference type="Gene3D" id="1.20.1560.10">
    <property type="entry name" value="ABC transporter type 1, transmembrane domain"/>
    <property type="match status" value="1"/>
</dbReference>
<evidence type="ECO:0000313" key="8">
    <source>
        <dbReference type="Proteomes" id="UP001180724"/>
    </source>
</evidence>
<evidence type="ECO:0000256" key="4">
    <source>
        <dbReference type="ARBA" id="ARBA00023136"/>
    </source>
</evidence>
<dbReference type="InterPro" id="IPR011527">
    <property type="entry name" value="ABC1_TM_dom"/>
</dbReference>
<dbReference type="SUPFAM" id="SSF90123">
    <property type="entry name" value="ABC transporter transmembrane region"/>
    <property type="match status" value="1"/>
</dbReference>
<feature type="non-terminal residue" evidence="7">
    <location>
        <position position="145"/>
    </location>
</feature>
<dbReference type="Proteomes" id="UP001180724">
    <property type="component" value="Unassembled WGS sequence"/>
</dbReference>
<evidence type="ECO:0000256" key="2">
    <source>
        <dbReference type="ARBA" id="ARBA00022692"/>
    </source>
</evidence>
<keyword evidence="4 5" id="KW-0472">Membrane</keyword>
<feature type="domain" description="ABC transmembrane type-1" evidence="6">
    <location>
        <begin position="1"/>
        <end position="145"/>
    </location>
</feature>
<comment type="caution">
    <text evidence="7">The sequence shown here is derived from an EMBL/GenBank/DDBJ whole genome shotgun (WGS) entry which is preliminary data.</text>
</comment>
<name>A0ABU3B6W5_9ACTN</name>